<protein>
    <recommendedName>
        <fullName evidence="9">Transmembrane protein 45B</fullName>
    </recommendedName>
</protein>
<dbReference type="InterPro" id="IPR042127">
    <property type="entry name" value="TMEM45"/>
</dbReference>
<dbReference type="OrthoDB" id="551896at2759"/>
<accession>A0A3S1BPH2</accession>
<dbReference type="PANTHER" id="PTHR16007:SF15">
    <property type="entry name" value="TRANSMEMBRANE PROTEIN 45B"/>
    <property type="match status" value="1"/>
</dbReference>
<keyword evidence="4 6" id="KW-1133">Transmembrane helix</keyword>
<feature type="transmembrane region" description="Helical" evidence="6">
    <location>
        <begin position="91"/>
        <end position="110"/>
    </location>
</feature>
<keyword evidence="5 6" id="KW-0472">Membrane</keyword>
<evidence type="ECO:0000256" key="1">
    <source>
        <dbReference type="ARBA" id="ARBA00004141"/>
    </source>
</evidence>
<dbReference type="PANTHER" id="PTHR16007">
    <property type="entry name" value="EPIDIDYMAL MEMBRANE PROTEIN E9-RELATED"/>
    <property type="match status" value="1"/>
</dbReference>
<dbReference type="Pfam" id="PF04819">
    <property type="entry name" value="DUF716"/>
    <property type="match status" value="1"/>
</dbReference>
<evidence type="ECO:0000313" key="8">
    <source>
        <dbReference type="Proteomes" id="UP000271974"/>
    </source>
</evidence>
<organism evidence="7 8">
    <name type="scientific">Elysia chlorotica</name>
    <name type="common">Eastern emerald elysia</name>
    <name type="synonym">Sea slug</name>
    <dbReference type="NCBI Taxonomy" id="188477"/>
    <lineage>
        <taxon>Eukaryota</taxon>
        <taxon>Metazoa</taxon>
        <taxon>Spiralia</taxon>
        <taxon>Lophotrochozoa</taxon>
        <taxon>Mollusca</taxon>
        <taxon>Gastropoda</taxon>
        <taxon>Heterobranchia</taxon>
        <taxon>Euthyneura</taxon>
        <taxon>Panpulmonata</taxon>
        <taxon>Sacoglossa</taxon>
        <taxon>Placobranchoidea</taxon>
        <taxon>Plakobranchidae</taxon>
        <taxon>Elysia</taxon>
    </lineage>
</organism>
<comment type="subcellular location">
    <subcellularLocation>
        <location evidence="1">Membrane</location>
        <topology evidence="1">Multi-pass membrane protein</topology>
    </subcellularLocation>
</comment>
<gene>
    <name evidence="7" type="ORF">EGW08_003853</name>
</gene>
<dbReference type="GO" id="GO:0016020">
    <property type="term" value="C:membrane"/>
    <property type="evidence" value="ECO:0007669"/>
    <property type="project" value="UniProtKB-SubCell"/>
</dbReference>
<evidence type="ECO:0000313" key="7">
    <source>
        <dbReference type="EMBL" id="RUS88397.1"/>
    </source>
</evidence>
<keyword evidence="8" id="KW-1185">Reference proteome</keyword>
<evidence type="ECO:0000256" key="4">
    <source>
        <dbReference type="ARBA" id="ARBA00022989"/>
    </source>
</evidence>
<name>A0A3S1BPH2_ELYCH</name>
<feature type="transmembrane region" description="Helical" evidence="6">
    <location>
        <begin position="38"/>
        <end position="60"/>
    </location>
</feature>
<reference evidence="7 8" key="1">
    <citation type="submission" date="2019-01" db="EMBL/GenBank/DDBJ databases">
        <title>A draft genome assembly of the solar-powered sea slug Elysia chlorotica.</title>
        <authorList>
            <person name="Cai H."/>
            <person name="Li Q."/>
            <person name="Fang X."/>
            <person name="Li J."/>
            <person name="Curtis N.E."/>
            <person name="Altenburger A."/>
            <person name="Shibata T."/>
            <person name="Feng M."/>
            <person name="Maeda T."/>
            <person name="Schwartz J.A."/>
            <person name="Shigenobu S."/>
            <person name="Lundholm N."/>
            <person name="Nishiyama T."/>
            <person name="Yang H."/>
            <person name="Hasebe M."/>
            <person name="Li S."/>
            <person name="Pierce S.K."/>
            <person name="Wang J."/>
        </authorList>
    </citation>
    <scope>NUCLEOTIDE SEQUENCE [LARGE SCALE GENOMIC DNA]</scope>
    <source>
        <strain evidence="7">EC2010</strain>
        <tissue evidence="7">Whole organism of an adult</tissue>
    </source>
</reference>
<dbReference type="EMBL" id="RQTK01000084">
    <property type="protein sequence ID" value="RUS88397.1"/>
    <property type="molecule type" value="Genomic_DNA"/>
</dbReference>
<feature type="transmembrane region" description="Helical" evidence="6">
    <location>
        <begin position="220"/>
        <end position="238"/>
    </location>
</feature>
<sequence length="268" mass="29985">MKRYGHGLDVITLPILKHPDNWSGPALNMSGRMVGESMSGHIAASLTWFFVGFIYIVLALRRHYTSQLSGHKFFSSVEFPFDFLPGRLHNLPFVALFKIVGALVFLSLELHGTLVRESGCVPTSVWQHETMATIFLMSGVADIVLLKSKSLRLFPDGTDYLLFGVTFGVQAMQFTYHLDGRPPLSARLHAFQALLAGLCAVSLAMEAGNRRQAMMPVIRGYFIMMQGTWMMHLMFILYHPGSEELTWDLHSDESVTLASLIFHVPHGV</sequence>
<keyword evidence="3 6" id="KW-0812">Transmembrane</keyword>
<feature type="transmembrane region" description="Helical" evidence="6">
    <location>
        <begin position="160"/>
        <end position="178"/>
    </location>
</feature>
<evidence type="ECO:0000256" key="5">
    <source>
        <dbReference type="ARBA" id="ARBA00023136"/>
    </source>
</evidence>
<comment type="caution">
    <text evidence="7">The sequence shown here is derived from an EMBL/GenBank/DDBJ whole genome shotgun (WGS) entry which is preliminary data.</text>
</comment>
<proteinExistence type="inferred from homology"/>
<evidence type="ECO:0008006" key="9">
    <source>
        <dbReference type="Google" id="ProtNLM"/>
    </source>
</evidence>
<dbReference type="InterPro" id="IPR006904">
    <property type="entry name" value="DUF716"/>
</dbReference>
<dbReference type="Proteomes" id="UP000271974">
    <property type="component" value="Unassembled WGS sequence"/>
</dbReference>
<feature type="transmembrane region" description="Helical" evidence="6">
    <location>
        <begin position="130"/>
        <end position="148"/>
    </location>
</feature>
<evidence type="ECO:0000256" key="2">
    <source>
        <dbReference type="ARBA" id="ARBA00006948"/>
    </source>
</evidence>
<evidence type="ECO:0000256" key="6">
    <source>
        <dbReference type="SAM" id="Phobius"/>
    </source>
</evidence>
<comment type="similarity">
    <text evidence="2">Belongs to the TMEM45 family.</text>
</comment>
<evidence type="ECO:0000256" key="3">
    <source>
        <dbReference type="ARBA" id="ARBA00022692"/>
    </source>
</evidence>
<dbReference type="AlphaFoldDB" id="A0A3S1BPH2"/>
<feature type="transmembrane region" description="Helical" evidence="6">
    <location>
        <begin position="190"/>
        <end position="208"/>
    </location>
</feature>